<dbReference type="GO" id="GO:0005829">
    <property type="term" value="C:cytosol"/>
    <property type="evidence" value="ECO:0007669"/>
    <property type="project" value="TreeGrafter"/>
</dbReference>
<dbReference type="Proteomes" id="UP000251993">
    <property type="component" value="Chromosome"/>
</dbReference>
<dbReference type="InterPro" id="IPR029026">
    <property type="entry name" value="tRNA_m1G_MTases_N"/>
</dbReference>
<dbReference type="KEGG" id="run:DR864_22160"/>
<dbReference type="GO" id="GO:0006396">
    <property type="term" value="P:RNA processing"/>
    <property type="evidence" value="ECO:0007669"/>
    <property type="project" value="InterPro"/>
</dbReference>
<name>A0A344TNP1_9BACT</name>
<dbReference type="RefSeq" id="WP_114069025.1">
    <property type="nucleotide sequence ID" value="NZ_CP030850.1"/>
</dbReference>
<keyword evidence="5" id="KW-1185">Reference proteome</keyword>
<dbReference type="OrthoDB" id="9795352at2"/>
<dbReference type="InterPro" id="IPR001537">
    <property type="entry name" value="SpoU_MeTrfase"/>
</dbReference>
<keyword evidence="2 4" id="KW-0808">Transferase</keyword>
<evidence type="ECO:0000313" key="5">
    <source>
        <dbReference type="Proteomes" id="UP000251993"/>
    </source>
</evidence>
<dbReference type="InterPro" id="IPR004441">
    <property type="entry name" value="rRNA_MeTrfase_TrmH"/>
</dbReference>
<dbReference type="GO" id="GO:0032259">
    <property type="term" value="P:methylation"/>
    <property type="evidence" value="ECO:0007669"/>
    <property type="project" value="UniProtKB-KW"/>
</dbReference>
<dbReference type="InterPro" id="IPR029028">
    <property type="entry name" value="Alpha/beta_knot_MTases"/>
</dbReference>
<keyword evidence="1 4" id="KW-0489">Methyltransferase</keyword>
<evidence type="ECO:0000256" key="1">
    <source>
        <dbReference type="ARBA" id="ARBA00022603"/>
    </source>
</evidence>
<protein>
    <submittedName>
        <fullName evidence="4">TrmH family RNA methyltransferase</fullName>
    </submittedName>
</protein>
<evidence type="ECO:0000259" key="3">
    <source>
        <dbReference type="Pfam" id="PF00588"/>
    </source>
</evidence>
<feature type="domain" description="tRNA/rRNA methyltransferase SpoU type" evidence="3">
    <location>
        <begin position="28"/>
        <end position="170"/>
    </location>
</feature>
<dbReference type="AlphaFoldDB" id="A0A344TNP1"/>
<dbReference type="SUPFAM" id="SSF75217">
    <property type="entry name" value="alpha/beta knot"/>
    <property type="match status" value="1"/>
</dbReference>
<organism evidence="4 5">
    <name type="scientific">Runella rosea</name>
    <dbReference type="NCBI Taxonomy" id="2259595"/>
    <lineage>
        <taxon>Bacteria</taxon>
        <taxon>Pseudomonadati</taxon>
        <taxon>Bacteroidota</taxon>
        <taxon>Cytophagia</taxon>
        <taxon>Cytophagales</taxon>
        <taxon>Spirosomataceae</taxon>
        <taxon>Runella</taxon>
    </lineage>
</organism>
<accession>A0A344TNP1</accession>
<evidence type="ECO:0000256" key="2">
    <source>
        <dbReference type="ARBA" id="ARBA00022679"/>
    </source>
</evidence>
<sequence>MISPRKVSMEELNRLSADEYLLAPKHSFVFVLDDIRSLNNVGSVFRTSDAFRAEKIYLCGLTGTPPHRDITKTALGADTTVAWEHVLDVLGLVARLKAEGYTVVALEQAEGSTKLQNFTPQLNQKYAFVLGNEVFGVNEEVVSQADICLEIPQFGTKHSLNVSVSAGIVAWDYIAKVLKS</sequence>
<evidence type="ECO:0000313" key="4">
    <source>
        <dbReference type="EMBL" id="AXE20262.1"/>
    </source>
</evidence>
<dbReference type="GO" id="GO:0008173">
    <property type="term" value="F:RNA methyltransferase activity"/>
    <property type="evidence" value="ECO:0007669"/>
    <property type="project" value="InterPro"/>
</dbReference>
<gene>
    <name evidence="4" type="ORF">DR864_22160</name>
</gene>
<dbReference type="CDD" id="cd18097">
    <property type="entry name" value="SpoU-like"/>
    <property type="match status" value="1"/>
</dbReference>
<proteinExistence type="predicted"/>
<dbReference type="GO" id="GO:0003723">
    <property type="term" value="F:RNA binding"/>
    <property type="evidence" value="ECO:0007669"/>
    <property type="project" value="InterPro"/>
</dbReference>
<dbReference type="PANTHER" id="PTHR46429:SF1">
    <property type="entry name" value="23S RRNA (GUANOSINE-2'-O-)-METHYLTRANSFERASE RLMB"/>
    <property type="match status" value="1"/>
</dbReference>
<dbReference type="EMBL" id="CP030850">
    <property type="protein sequence ID" value="AXE20262.1"/>
    <property type="molecule type" value="Genomic_DNA"/>
</dbReference>
<dbReference type="Gene3D" id="3.40.1280.10">
    <property type="match status" value="1"/>
</dbReference>
<reference evidence="4 5" key="1">
    <citation type="submission" date="2018-07" db="EMBL/GenBank/DDBJ databases">
        <title>Genome sequencing of Runella.</title>
        <authorList>
            <person name="Baek M.-G."/>
            <person name="Yi H."/>
        </authorList>
    </citation>
    <scope>NUCLEOTIDE SEQUENCE [LARGE SCALE GENOMIC DNA]</scope>
    <source>
        <strain evidence="4 5">HYN0085</strain>
    </source>
</reference>
<dbReference type="PANTHER" id="PTHR46429">
    <property type="entry name" value="23S RRNA (GUANOSINE-2'-O-)-METHYLTRANSFERASE RLMB"/>
    <property type="match status" value="1"/>
</dbReference>
<dbReference type="Pfam" id="PF00588">
    <property type="entry name" value="SpoU_methylase"/>
    <property type="match status" value="1"/>
</dbReference>